<dbReference type="EMBL" id="JACHMS010000001">
    <property type="protein sequence ID" value="MBB4710287.1"/>
    <property type="molecule type" value="Genomic_DNA"/>
</dbReference>
<evidence type="ECO:0000313" key="2">
    <source>
        <dbReference type="EMBL" id="MBB4710287.1"/>
    </source>
</evidence>
<dbReference type="AlphaFoldDB" id="A0A7W7DGF8"/>
<dbReference type="GeneID" id="95799675"/>
<evidence type="ECO:0000313" key="3">
    <source>
        <dbReference type="Proteomes" id="UP000565089"/>
    </source>
</evidence>
<sequence length="234" mass="23577">MPDVIAVPGHAAIPADPAADMVHGVCVEAEPVTGPDAYGRVVPAADGHAGLAVGVVVLEGHGPKARPAPPAPSHGFAAGGAGGGDRSDSGRGRRVDRSEDQILVEELAALGAVSGGSGRLTGLVARLLRKNAHEIELVIPLPFDEAVQRVITVLAGAGRPGRALHVDSGRDQEMIRVVAGGGVGGLNPVVVTALVRRGTEAGTEVKLRAAAKEGLVKQRAGEKTAARLAALLSH</sequence>
<keyword evidence="3" id="KW-1185">Reference proteome</keyword>
<protein>
    <submittedName>
        <fullName evidence="2">Uncharacterized protein</fullName>
    </submittedName>
</protein>
<dbReference type="RefSeq" id="WP_246545802.1">
    <property type="nucleotide sequence ID" value="NZ_JACHMS010000001.1"/>
</dbReference>
<feature type="region of interest" description="Disordered" evidence="1">
    <location>
        <begin position="63"/>
        <end position="97"/>
    </location>
</feature>
<reference evidence="2 3" key="1">
    <citation type="submission" date="2020-08" db="EMBL/GenBank/DDBJ databases">
        <title>Sequencing the genomes of 1000 actinobacteria strains.</title>
        <authorList>
            <person name="Klenk H.-P."/>
        </authorList>
    </citation>
    <scope>NUCLEOTIDE SEQUENCE [LARGE SCALE GENOMIC DNA]</scope>
    <source>
        <strain evidence="2 3">DSM 40483</strain>
    </source>
</reference>
<organism evidence="2 3">
    <name type="scientific">Streptomyces luteogriseus</name>
    <dbReference type="NCBI Taxonomy" id="68233"/>
    <lineage>
        <taxon>Bacteria</taxon>
        <taxon>Bacillati</taxon>
        <taxon>Actinomycetota</taxon>
        <taxon>Actinomycetes</taxon>
        <taxon>Kitasatosporales</taxon>
        <taxon>Streptomycetaceae</taxon>
        <taxon>Streptomyces</taxon>
    </lineage>
</organism>
<gene>
    <name evidence="2" type="ORF">BJ965_000169</name>
</gene>
<evidence type="ECO:0000256" key="1">
    <source>
        <dbReference type="SAM" id="MobiDB-lite"/>
    </source>
</evidence>
<feature type="compositionally biased region" description="Basic and acidic residues" evidence="1">
    <location>
        <begin position="85"/>
        <end position="97"/>
    </location>
</feature>
<name>A0A7W7DGF8_9ACTN</name>
<accession>A0A7W7DGF8</accession>
<proteinExistence type="predicted"/>
<comment type="caution">
    <text evidence="2">The sequence shown here is derived from an EMBL/GenBank/DDBJ whole genome shotgun (WGS) entry which is preliminary data.</text>
</comment>
<dbReference type="Proteomes" id="UP000565089">
    <property type="component" value="Unassembled WGS sequence"/>
</dbReference>